<name>A0AA39KSX7_9HYME</name>
<reference evidence="2" key="2">
    <citation type="submission" date="2023-03" db="EMBL/GenBank/DDBJ databases">
        <authorList>
            <person name="Inwood S.N."/>
            <person name="Skelly J.G."/>
            <person name="Guhlin J."/>
            <person name="Harrop T.W.R."/>
            <person name="Goldson S.G."/>
            <person name="Dearden P.K."/>
        </authorList>
    </citation>
    <scope>NUCLEOTIDE SEQUENCE</scope>
    <source>
        <strain evidence="2">Irish</strain>
        <tissue evidence="2">Whole body</tissue>
    </source>
</reference>
<gene>
    <name evidence="2" type="ORF">PV328_005913</name>
</gene>
<feature type="compositionally biased region" description="Basic and acidic residues" evidence="1">
    <location>
        <begin position="14"/>
        <end position="31"/>
    </location>
</feature>
<feature type="compositionally biased region" description="Basic residues" evidence="1">
    <location>
        <begin position="1"/>
        <end position="13"/>
    </location>
</feature>
<feature type="compositionally biased region" description="Acidic residues" evidence="1">
    <location>
        <begin position="44"/>
        <end position="58"/>
    </location>
</feature>
<keyword evidence="3" id="KW-1185">Reference proteome</keyword>
<proteinExistence type="predicted"/>
<comment type="caution">
    <text evidence="2">The sequence shown here is derived from an EMBL/GenBank/DDBJ whole genome shotgun (WGS) entry which is preliminary data.</text>
</comment>
<reference evidence="2" key="1">
    <citation type="journal article" date="2023" name="bioRxiv">
        <title>Scaffold-level genome assemblies of two parasitoid biocontrol wasps reveal the parthenogenesis mechanism and an associated novel virus.</title>
        <authorList>
            <person name="Inwood S."/>
            <person name="Skelly J."/>
            <person name="Guhlin J."/>
            <person name="Harrop T."/>
            <person name="Goldson S."/>
            <person name="Dearden P."/>
        </authorList>
    </citation>
    <scope>NUCLEOTIDE SEQUENCE</scope>
    <source>
        <strain evidence="2">Irish</strain>
        <tissue evidence="2">Whole body</tissue>
    </source>
</reference>
<dbReference type="AlphaFoldDB" id="A0AA39KSX7"/>
<feature type="region of interest" description="Disordered" evidence="1">
    <location>
        <begin position="1"/>
        <end position="92"/>
    </location>
</feature>
<dbReference type="Proteomes" id="UP001168990">
    <property type="component" value="Unassembled WGS sequence"/>
</dbReference>
<evidence type="ECO:0000313" key="2">
    <source>
        <dbReference type="EMBL" id="KAK0172615.1"/>
    </source>
</evidence>
<protein>
    <submittedName>
        <fullName evidence="2">Uncharacterized protein</fullName>
    </submittedName>
</protein>
<dbReference type="EMBL" id="JAQQBS010000002">
    <property type="protein sequence ID" value="KAK0172615.1"/>
    <property type="molecule type" value="Genomic_DNA"/>
</dbReference>
<evidence type="ECO:0000256" key="1">
    <source>
        <dbReference type="SAM" id="MobiDB-lite"/>
    </source>
</evidence>
<accession>A0AA39KSX7</accession>
<sequence length="127" mass="14507">MGKAKKIKVSKGHSRPEKVGLTEQIEREKMVKAKLQKKVRYRNDDDEEQMELEDEYEFGESLSGKKPVTKLGPDLSDNESDGSDSELSGNEDYIDIEINEEDERSLQMFMLHDKAPTRSLADIIMGK</sequence>
<evidence type="ECO:0000313" key="3">
    <source>
        <dbReference type="Proteomes" id="UP001168990"/>
    </source>
</evidence>
<organism evidence="2 3">
    <name type="scientific">Microctonus aethiopoides</name>
    <dbReference type="NCBI Taxonomy" id="144406"/>
    <lineage>
        <taxon>Eukaryota</taxon>
        <taxon>Metazoa</taxon>
        <taxon>Ecdysozoa</taxon>
        <taxon>Arthropoda</taxon>
        <taxon>Hexapoda</taxon>
        <taxon>Insecta</taxon>
        <taxon>Pterygota</taxon>
        <taxon>Neoptera</taxon>
        <taxon>Endopterygota</taxon>
        <taxon>Hymenoptera</taxon>
        <taxon>Apocrita</taxon>
        <taxon>Ichneumonoidea</taxon>
        <taxon>Braconidae</taxon>
        <taxon>Euphorinae</taxon>
        <taxon>Microctonus</taxon>
    </lineage>
</organism>